<dbReference type="GO" id="GO:0005829">
    <property type="term" value="C:cytosol"/>
    <property type="evidence" value="ECO:0007669"/>
    <property type="project" value="TreeGrafter"/>
</dbReference>
<dbReference type="PANTHER" id="PTHR46797">
    <property type="entry name" value="HTH-TYPE TRANSCRIPTIONAL REGULATOR"/>
    <property type="match status" value="1"/>
</dbReference>
<dbReference type="PANTHER" id="PTHR46797:SF23">
    <property type="entry name" value="HTH-TYPE TRANSCRIPTIONAL REGULATOR SUTR"/>
    <property type="match status" value="1"/>
</dbReference>
<evidence type="ECO:0000259" key="4">
    <source>
        <dbReference type="PROSITE" id="PS50943"/>
    </source>
</evidence>
<keyword evidence="3" id="KW-0804">Transcription</keyword>
<protein>
    <recommendedName>
        <fullName evidence="4">HTH cro/C1-type domain-containing protein</fullName>
    </recommendedName>
</protein>
<comment type="caution">
    <text evidence="5">The sequence shown here is derived from an EMBL/GenBank/DDBJ whole genome shotgun (WGS) entry which is preliminary data.</text>
</comment>
<dbReference type="Proteomes" id="UP000195897">
    <property type="component" value="Unassembled WGS sequence"/>
</dbReference>
<accession>A0A1Y4L9M1</accession>
<dbReference type="InterPro" id="IPR050807">
    <property type="entry name" value="TransReg_Diox_bact_type"/>
</dbReference>
<dbReference type="SUPFAM" id="SSF47413">
    <property type="entry name" value="lambda repressor-like DNA-binding domains"/>
    <property type="match status" value="1"/>
</dbReference>
<reference evidence="6" key="1">
    <citation type="submission" date="2017-04" db="EMBL/GenBank/DDBJ databases">
        <title>Function of individual gut microbiota members based on whole genome sequencing of pure cultures obtained from chicken caecum.</title>
        <authorList>
            <person name="Medvecky M."/>
            <person name="Cejkova D."/>
            <person name="Polansky O."/>
            <person name="Karasova D."/>
            <person name="Kubasova T."/>
            <person name="Cizek A."/>
            <person name="Rychlik I."/>
        </authorList>
    </citation>
    <scope>NUCLEOTIDE SEQUENCE [LARGE SCALE GENOMIC DNA]</scope>
    <source>
        <strain evidence="6">An180</strain>
    </source>
</reference>
<proteinExistence type="predicted"/>
<organism evidence="5 6">
    <name type="scientific">Butyricicoccus pullicaecorum</name>
    <dbReference type="NCBI Taxonomy" id="501571"/>
    <lineage>
        <taxon>Bacteria</taxon>
        <taxon>Bacillati</taxon>
        <taxon>Bacillota</taxon>
        <taxon>Clostridia</taxon>
        <taxon>Eubacteriales</taxon>
        <taxon>Butyricicoccaceae</taxon>
        <taxon>Butyricicoccus</taxon>
    </lineage>
</organism>
<dbReference type="GO" id="GO:0003700">
    <property type="term" value="F:DNA-binding transcription factor activity"/>
    <property type="evidence" value="ECO:0007669"/>
    <property type="project" value="TreeGrafter"/>
</dbReference>
<dbReference type="AlphaFoldDB" id="A0A1Y4L9M1"/>
<name>A0A1Y4L9M1_9FIRM</name>
<feature type="domain" description="HTH cro/C1-type" evidence="4">
    <location>
        <begin position="48"/>
        <end position="102"/>
    </location>
</feature>
<keyword evidence="1" id="KW-0805">Transcription regulation</keyword>
<dbReference type="PROSITE" id="PS50943">
    <property type="entry name" value="HTH_CROC1"/>
    <property type="match status" value="1"/>
</dbReference>
<evidence type="ECO:0000256" key="1">
    <source>
        <dbReference type="ARBA" id="ARBA00023015"/>
    </source>
</evidence>
<dbReference type="GO" id="GO:0003677">
    <property type="term" value="F:DNA binding"/>
    <property type="evidence" value="ECO:0007669"/>
    <property type="project" value="UniProtKB-KW"/>
</dbReference>
<dbReference type="SMART" id="SM00530">
    <property type="entry name" value="HTH_XRE"/>
    <property type="match status" value="1"/>
</dbReference>
<dbReference type="Gene3D" id="1.10.260.40">
    <property type="entry name" value="lambda repressor-like DNA-binding domains"/>
    <property type="match status" value="1"/>
</dbReference>
<evidence type="ECO:0000256" key="2">
    <source>
        <dbReference type="ARBA" id="ARBA00023125"/>
    </source>
</evidence>
<gene>
    <name evidence="5" type="ORF">B5F17_05310</name>
</gene>
<dbReference type="CDD" id="cd00093">
    <property type="entry name" value="HTH_XRE"/>
    <property type="match status" value="1"/>
</dbReference>
<sequence length="214" mass="23766">MKVKKCQTECQNIDKFCQIRYDRGEQNRNTKRTQEEQNVYESSGAGRLKTLREQAGLTQQELSRQTGVSRSLISQWENGVISVSLATKKRVASYFGVDVSALDGEATSAQAAPRPSQTVRDSLPPRVEMSAAVRQEMSELAAQYAALNHKLEQMLGRLTQDELTAVRESAARMAQAVETELVFRQVKAFQDRPDAASRDEVLRAVEALMGQGNG</sequence>
<evidence type="ECO:0000313" key="5">
    <source>
        <dbReference type="EMBL" id="OUP53426.1"/>
    </source>
</evidence>
<dbReference type="InterPro" id="IPR010982">
    <property type="entry name" value="Lambda_DNA-bd_dom_sf"/>
</dbReference>
<keyword evidence="2" id="KW-0238">DNA-binding</keyword>
<evidence type="ECO:0000313" key="6">
    <source>
        <dbReference type="Proteomes" id="UP000195897"/>
    </source>
</evidence>
<dbReference type="Pfam" id="PF01381">
    <property type="entry name" value="HTH_3"/>
    <property type="match status" value="1"/>
</dbReference>
<dbReference type="InterPro" id="IPR001387">
    <property type="entry name" value="Cro/C1-type_HTH"/>
</dbReference>
<evidence type="ECO:0000256" key="3">
    <source>
        <dbReference type="ARBA" id="ARBA00023163"/>
    </source>
</evidence>
<dbReference type="EMBL" id="NFKK01000004">
    <property type="protein sequence ID" value="OUP53426.1"/>
    <property type="molecule type" value="Genomic_DNA"/>
</dbReference>